<dbReference type="EC" id="3.5.1.2" evidence="7"/>
<feature type="binding site" evidence="7 9">
    <location>
        <begin position="46"/>
        <end position="48"/>
    </location>
    <ligand>
        <name>L-glutamine</name>
        <dbReference type="ChEBI" id="CHEBI:58359"/>
    </ligand>
</feature>
<keyword evidence="4 7" id="KW-0315">Glutamine amidotransferase</keyword>
<dbReference type="PIRSF" id="PIRSF005639">
    <property type="entry name" value="Glut_amidoT_SNO"/>
    <property type="match status" value="1"/>
</dbReference>
<dbReference type="GO" id="GO:0016740">
    <property type="term" value="F:transferase activity"/>
    <property type="evidence" value="ECO:0007669"/>
    <property type="project" value="UniProtKB-KW"/>
</dbReference>
<feature type="binding site" evidence="7 9">
    <location>
        <position position="108"/>
    </location>
    <ligand>
        <name>L-glutamine</name>
        <dbReference type="ChEBI" id="CHEBI:58359"/>
    </ligand>
</feature>
<evidence type="ECO:0000313" key="11">
    <source>
        <dbReference type="Proteomes" id="UP000050277"/>
    </source>
</evidence>
<dbReference type="HAMAP" id="MF_01615">
    <property type="entry name" value="PdxT"/>
    <property type="match status" value="1"/>
</dbReference>
<dbReference type="NCBIfam" id="TIGR03800">
    <property type="entry name" value="PLP_synth_Pdx2"/>
    <property type="match status" value="1"/>
</dbReference>
<dbReference type="PROSITE" id="PS51274">
    <property type="entry name" value="GATASE_COBBQ"/>
    <property type="match status" value="1"/>
</dbReference>
<comment type="caution">
    <text evidence="10">The sequence shown here is derived from an EMBL/GenBank/DDBJ whole genome shotgun (WGS) entry which is preliminary data.</text>
</comment>
<dbReference type="GO" id="GO:0036381">
    <property type="term" value="F:pyridoxal 5'-phosphate synthase (glutamine hydrolysing) activity"/>
    <property type="evidence" value="ECO:0007669"/>
    <property type="project" value="UniProtKB-UniRule"/>
</dbReference>
<dbReference type="Gene3D" id="3.40.50.880">
    <property type="match status" value="1"/>
</dbReference>
<dbReference type="InterPro" id="IPR029062">
    <property type="entry name" value="Class_I_gatase-like"/>
</dbReference>
<evidence type="ECO:0000256" key="1">
    <source>
        <dbReference type="ARBA" id="ARBA00008345"/>
    </source>
</evidence>
<dbReference type="AlphaFoldDB" id="A0A0P6XS37"/>
<comment type="catalytic activity">
    <reaction evidence="6 7">
        <text>L-glutamine + H2O = L-glutamate + NH4(+)</text>
        <dbReference type="Rhea" id="RHEA:15889"/>
        <dbReference type="ChEBI" id="CHEBI:15377"/>
        <dbReference type="ChEBI" id="CHEBI:28938"/>
        <dbReference type="ChEBI" id="CHEBI:29985"/>
        <dbReference type="ChEBI" id="CHEBI:58359"/>
        <dbReference type="EC" id="3.5.1.2"/>
    </reaction>
</comment>
<comment type="similarity">
    <text evidence="1 7">Belongs to the glutaminase PdxT/SNO family.</text>
</comment>
<dbReference type="OrthoDB" id="9810320at2"/>
<dbReference type="PANTHER" id="PTHR31559:SF0">
    <property type="entry name" value="PYRIDOXAL 5'-PHOSPHATE SYNTHASE SUBUNIT SNO1-RELATED"/>
    <property type="match status" value="1"/>
</dbReference>
<dbReference type="PROSITE" id="PS51273">
    <property type="entry name" value="GATASE_TYPE_1"/>
    <property type="match status" value="1"/>
</dbReference>
<dbReference type="RefSeq" id="WP_054535924.1">
    <property type="nucleotide sequence ID" value="NZ_LGKP01000025.1"/>
</dbReference>
<dbReference type="PANTHER" id="PTHR31559">
    <property type="entry name" value="PYRIDOXAL 5'-PHOSPHATE SYNTHASE SUBUNIT SNO"/>
    <property type="match status" value="1"/>
</dbReference>
<feature type="active site" description="Charge relay system" evidence="7 8">
    <location>
        <position position="174"/>
    </location>
</feature>
<evidence type="ECO:0000256" key="9">
    <source>
        <dbReference type="PIRSR" id="PIRSR005639-2"/>
    </source>
</evidence>
<dbReference type="InterPro" id="IPR021196">
    <property type="entry name" value="PdxT/SNO_CS"/>
</dbReference>
<comment type="subunit">
    <text evidence="7">In the presence of PdxS, forms a dodecamer of heterodimers. Only shows activity in the heterodimer.</text>
</comment>
<comment type="pathway">
    <text evidence="7">Cofactor biosynthesis; pyridoxal 5'-phosphate biosynthesis.</text>
</comment>
<dbReference type="PROSITE" id="PS51130">
    <property type="entry name" value="PDXT_SNO_2"/>
    <property type="match status" value="1"/>
</dbReference>
<reference evidence="10 11" key="1">
    <citation type="submission" date="2015-07" db="EMBL/GenBank/DDBJ databases">
        <title>Whole genome sequence of Herpetosiphon geysericola DSM 7119.</title>
        <authorList>
            <person name="Hemp J."/>
            <person name="Ward L.M."/>
            <person name="Pace L.A."/>
            <person name="Fischer W.W."/>
        </authorList>
    </citation>
    <scope>NUCLEOTIDE SEQUENCE [LARGE SCALE GENOMIC DNA]</scope>
    <source>
        <strain evidence="10 11">DSM 7119</strain>
    </source>
</reference>
<dbReference type="UniPathway" id="UPA00245"/>
<dbReference type="PROSITE" id="PS01236">
    <property type="entry name" value="PDXT_SNO_1"/>
    <property type="match status" value="1"/>
</dbReference>
<proteinExistence type="inferred from homology"/>
<keyword evidence="11" id="KW-1185">Reference proteome</keyword>
<keyword evidence="3 7" id="KW-0663">Pyridoxal phosphate</keyword>
<keyword evidence="2 7" id="KW-0378">Hydrolase</keyword>
<protein>
    <recommendedName>
        <fullName evidence="7">Pyridoxal 5'-phosphate synthase subunit PdxT</fullName>
        <ecNumber evidence="7">4.3.3.6</ecNumber>
    </recommendedName>
    <alternativeName>
        <fullName evidence="7">Pdx2</fullName>
    </alternativeName>
    <alternativeName>
        <fullName evidence="7">Pyridoxal 5'-phosphate synthase glutaminase subunit</fullName>
        <ecNumber evidence="7">3.5.1.2</ecNumber>
    </alternativeName>
</protein>
<dbReference type="GO" id="GO:1903600">
    <property type="term" value="C:glutaminase complex"/>
    <property type="evidence" value="ECO:0007669"/>
    <property type="project" value="TreeGrafter"/>
</dbReference>
<name>A0A0P6XS37_9CHLR</name>
<comment type="function">
    <text evidence="7">Catalyzes the hydrolysis of glutamine to glutamate and ammonia as part of the biosynthesis of pyridoxal 5'-phosphate. The resulting ammonia molecule is channeled to the active site of PdxS.</text>
</comment>
<evidence type="ECO:0000256" key="8">
    <source>
        <dbReference type="PIRSR" id="PIRSR005639-1"/>
    </source>
</evidence>
<keyword evidence="10" id="KW-0808">Transferase</keyword>
<dbReference type="FunFam" id="3.40.50.880:FF:000041">
    <property type="entry name" value="Glutamine amidotransferase subunit pdxT, putative"/>
    <property type="match status" value="1"/>
</dbReference>
<dbReference type="SUPFAM" id="SSF52317">
    <property type="entry name" value="Class I glutamine amidotransferase-like"/>
    <property type="match status" value="1"/>
</dbReference>
<evidence type="ECO:0000256" key="2">
    <source>
        <dbReference type="ARBA" id="ARBA00022801"/>
    </source>
</evidence>
<sequence length="190" mass="20541">MKIGVLALQGAFIEHEQILQGLGVETMQVRLPEQLAQVERLIIPGGESTAIGKLLVRFDLLEPIQQRAAEGMPIWGTCAGMILLAKEIAEGRAEGQPALGLMDITARRNAFGRQVDSFETNLNVPALGAEPFHAVFIRAPQIDNVGAEVETLASLEDGRIVAARQAKLLATAFHPELTGDARFHELFLGL</sequence>
<gene>
    <name evidence="7" type="primary">pdxT</name>
    <name evidence="10" type="ORF">SE18_18510</name>
</gene>
<dbReference type="GO" id="GO:0005829">
    <property type="term" value="C:cytosol"/>
    <property type="evidence" value="ECO:0007669"/>
    <property type="project" value="TreeGrafter"/>
</dbReference>
<dbReference type="EC" id="4.3.3.6" evidence="7"/>
<dbReference type="GO" id="GO:0008614">
    <property type="term" value="P:pyridoxine metabolic process"/>
    <property type="evidence" value="ECO:0007669"/>
    <property type="project" value="TreeGrafter"/>
</dbReference>
<feature type="active site" description="Nucleophile" evidence="7 8">
    <location>
        <position position="78"/>
    </location>
</feature>
<evidence type="ECO:0000256" key="6">
    <source>
        <dbReference type="ARBA" id="ARBA00049534"/>
    </source>
</evidence>
<dbReference type="GO" id="GO:0006543">
    <property type="term" value="P:L-glutamine catabolic process"/>
    <property type="evidence" value="ECO:0007669"/>
    <property type="project" value="UniProtKB-UniRule"/>
</dbReference>
<keyword evidence="5 7" id="KW-0456">Lyase</keyword>
<dbReference type="Pfam" id="PF01174">
    <property type="entry name" value="SNO"/>
    <property type="match status" value="1"/>
</dbReference>
<feature type="active site" description="Charge relay system" evidence="7 8">
    <location>
        <position position="176"/>
    </location>
</feature>
<evidence type="ECO:0000256" key="4">
    <source>
        <dbReference type="ARBA" id="ARBA00022962"/>
    </source>
</evidence>
<comment type="catalytic activity">
    <reaction evidence="7">
        <text>aldehydo-D-ribose 5-phosphate + D-glyceraldehyde 3-phosphate + L-glutamine = pyridoxal 5'-phosphate + L-glutamate + phosphate + 3 H2O + H(+)</text>
        <dbReference type="Rhea" id="RHEA:31507"/>
        <dbReference type="ChEBI" id="CHEBI:15377"/>
        <dbReference type="ChEBI" id="CHEBI:15378"/>
        <dbReference type="ChEBI" id="CHEBI:29985"/>
        <dbReference type="ChEBI" id="CHEBI:43474"/>
        <dbReference type="ChEBI" id="CHEBI:58273"/>
        <dbReference type="ChEBI" id="CHEBI:58359"/>
        <dbReference type="ChEBI" id="CHEBI:59776"/>
        <dbReference type="ChEBI" id="CHEBI:597326"/>
        <dbReference type="EC" id="4.3.3.6"/>
    </reaction>
</comment>
<evidence type="ECO:0000313" key="10">
    <source>
        <dbReference type="EMBL" id="KPL85600.1"/>
    </source>
</evidence>
<evidence type="ECO:0000256" key="7">
    <source>
        <dbReference type="HAMAP-Rule" id="MF_01615"/>
    </source>
</evidence>
<dbReference type="STRING" id="70996.SE18_18510"/>
<evidence type="ECO:0000256" key="5">
    <source>
        <dbReference type="ARBA" id="ARBA00023239"/>
    </source>
</evidence>
<dbReference type="Proteomes" id="UP000050277">
    <property type="component" value="Unassembled WGS sequence"/>
</dbReference>
<feature type="binding site" evidence="7 9">
    <location>
        <begin position="137"/>
        <end position="138"/>
    </location>
    <ligand>
        <name>L-glutamine</name>
        <dbReference type="ChEBI" id="CHEBI:58359"/>
    </ligand>
</feature>
<dbReference type="GO" id="GO:0042823">
    <property type="term" value="P:pyridoxal phosphate biosynthetic process"/>
    <property type="evidence" value="ECO:0007669"/>
    <property type="project" value="UniProtKB-UniRule"/>
</dbReference>
<accession>A0A0P6XS37</accession>
<dbReference type="EMBL" id="LGKP01000025">
    <property type="protein sequence ID" value="KPL85600.1"/>
    <property type="molecule type" value="Genomic_DNA"/>
</dbReference>
<dbReference type="CDD" id="cd01749">
    <property type="entry name" value="GATase1_PB"/>
    <property type="match status" value="1"/>
</dbReference>
<organism evidence="10 11">
    <name type="scientific">Herpetosiphon geysericola</name>
    <dbReference type="NCBI Taxonomy" id="70996"/>
    <lineage>
        <taxon>Bacteria</taxon>
        <taxon>Bacillati</taxon>
        <taxon>Chloroflexota</taxon>
        <taxon>Chloroflexia</taxon>
        <taxon>Herpetosiphonales</taxon>
        <taxon>Herpetosiphonaceae</taxon>
        <taxon>Herpetosiphon</taxon>
    </lineage>
</organism>
<dbReference type="PATRIC" id="fig|70996.4.peg.581"/>
<dbReference type="InterPro" id="IPR002161">
    <property type="entry name" value="PdxT/SNO"/>
</dbReference>
<evidence type="ECO:0000256" key="3">
    <source>
        <dbReference type="ARBA" id="ARBA00022898"/>
    </source>
</evidence>
<dbReference type="GO" id="GO:0004359">
    <property type="term" value="F:glutaminase activity"/>
    <property type="evidence" value="ECO:0007669"/>
    <property type="project" value="UniProtKB-UniRule"/>
</dbReference>